<dbReference type="InterPro" id="IPR003593">
    <property type="entry name" value="AAA+_ATPase"/>
</dbReference>
<dbReference type="Gene3D" id="1.20.1560.10">
    <property type="entry name" value="ABC transporter type 1, transmembrane domain"/>
    <property type="match status" value="1"/>
</dbReference>
<dbReference type="InterPro" id="IPR017871">
    <property type="entry name" value="ABC_transporter-like_CS"/>
</dbReference>
<organism evidence="11 12">
    <name type="scientific">Paenibacillus lignilyticus</name>
    <dbReference type="NCBI Taxonomy" id="1172615"/>
    <lineage>
        <taxon>Bacteria</taxon>
        <taxon>Bacillati</taxon>
        <taxon>Bacillota</taxon>
        <taxon>Bacilli</taxon>
        <taxon>Bacillales</taxon>
        <taxon>Paenibacillaceae</taxon>
        <taxon>Paenibacillus</taxon>
    </lineage>
</organism>
<evidence type="ECO:0000256" key="4">
    <source>
        <dbReference type="ARBA" id="ARBA00022840"/>
    </source>
</evidence>
<dbReference type="Pfam" id="PF00005">
    <property type="entry name" value="ABC_tran"/>
    <property type="match status" value="1"/>
</dbReference>
<evidence type="ECO:0000256" key="7">
    <source>
        <dbReference type="SAM" id="Phobius"/>
    </source>
</evidence>
<dbReference type="InterPro" id="IPR027417">
    <property type="entry name" value="P-loop_NTPase"/>
</dbReference>
<dbReference type="GO" id="GO:0005524">
    <property type="term" value="F:ATP binding"/>
    <property type="evidence" value="ECO:0007669"/>
    <property type="project" value="UniProtKB-KW"/>
</dbReference>
<gene>
    <name evidence="10" type="ORF">I8J30_03655</name>
    <name evidence="11" type="ORF">I8J30_12540</name>
</gene>
<accession>A0ABS5CC48</accession>
<dbReference type="PROSITE" id="PS50893">
    <property type="entry name" value="ABC_TRANSPORTER_2"/>
    <property type="match status" value="1"/>
</dbReference>
<dbReference type="SUPFAM" id="SSF52540">
    <property type="entry name" value="P-loop containing nucleoside triphosphate hydrolases"/>
    <property type="match status" value="1"/>
</dbReference>
<feature type="transmembrane region" description="Helical" evidence="7">
    <location>
        <begin position="176"/>
        <end position="193"/>
    </location>
</feature>
<dbReference type="Pfam" id="PF00664">
    <property type="entry name" value="ABC_membrane"/>
    <property type="match status" value="1"/>
</dbReference>
<keyword evidence="12" id="KW-1185">Reference proteome</keyword>
<evidence type="ECO:0000256" key="1">
    <source>
        <dbReference type="ARBA" id="ARBA00004651"/>
    </source>
</evidence>
<reference evidence="11 12" key="1">
    <citation type="submission" date="2021-04" db="EMBL/GenBank/DDBJ databases">
        <title>Paenibacillus sp. DLE-14 whole genome sequence.</title>
        <authorList>
            <person name="Ham Y.J."/>
        </authorList>
    </citation>
    <scope>NUCLEOTIDE SEQUENCE [LARGE SCALE GENOMIC DNA]</scope>
    <source>
        <strain evidence="11 12">DLE-14</strain>
    </source>
</reference>
<dbReference type="InterPro" id="IPR036640">
    <property type="entry name" value="ABC1_TM_sf"/>
</dbReference>
<dbReference type="Proteomes" id="UP000673394">
    <property type="component" value="Unassembled WGS sequence"/>
</dbReference>
<evidence type="ECO:0000256" key="5">
    <source>
        <dbReference type="ARBA" id="ARBA00022989"/>
    </source>
</evidence>
<comment type="caution">
    <text evidence="11">The sequence shown here is derived from an EMBL/GenBank/DDBJ whole genome shotgun (WGS) entry which is preliminary data.</text>
</comment>
<feature type="transmembrane region" description="Helical" evidence="7">
    <location>
        <begin position="150"/>
        <end position="170"/>
    </location>
</feature>
<evidence type="ECO:0000313" key="11">
    <source>
        <dbReference type="EMBL" id="MBP3963535.1"/>
    </source>
</evidence>
<dbReference type="InterPro" id="IPR011527">
    <property type="entry name" value="ABC1_TM_dom"/>
</dbReference>
<feature type="domain" description="ABC transporter" evidence="8">
    <location>
        <begin position="357"/>
        <end position="593"/>
    </location>
</feature>
<protein>
    <submittedName>
        <fullName evidence="11">ABC transporter ATP-binding protein</fullName>
    </submittedName>
</protein>
<dbReference type="PANTHER" id="PTHR24221:SF654">
    <property type="entry name" value="ATP-BINDING CASSETTE SUB-FAMILY B MEMBER 6"/>
    <property type="match status" value="1"/>
</dbReference>
<keyword evidence="5 7" id="KW-1133">Transmembrane helix</keyword>
<dbReference type="RefSeq" id="WP_210655447.1">
    <property type="nucleotide sequence ID" value="NZ_JAGKSP010000001.1"/>
</dbReference>
<feature type="domain" description="ABC transmembrane type-1" evidence="9">
    <location>
        <begin position="59"/>
        <end position="318"/>
    </location>
</feature>
<keyword evidence="2 7" id="KW-0812">Transmembrane</keyword>
<dbReference type="EMBL" id="JAGKSP010000004">
    <property type="protein sequence ID" value="MBP3963535.1"/>
    <property type="molecule type" value="Genomic_DNA"/>
</dbReference>
<dbReference type="PROSITE" id="PS00211">
    <property type="entry name" value="ABC_TRANSPORTER_1"/>
    <property type="match status" value="1"/>
</dbReference>
<keyword evidence="4 11" id="KW-0067">ATP-binding</keyword>
<dbReference type="InterPro" id="IPR003439">
    <property type="entry name" value="ABC_transporter-like_ATP-bd"/>
</dbReference>
<sequence length="601" mass="67268">MEHLLLYIKKMHHFAGKKLTVNLIGMVVISFLEGIGIFLLIPVLGLIGVLDLHTDGIPFVADLVSPLKTIPDGMRLLVVLGGFILLIAGQAYLQRKQTHLNLDIQHGFIRYLRMEMYQGLLQAKWAFYLQRRRSDFYNIMTNELSRVSQGAYLAMRLMTTILFTAVQIGFALWLSAQLTIMVLICGLALAVYASRFIKRSKSIGDETSELAQHYMGGMTDHFNGMKDIKSNRSEAQHLTWFRALCGKMEYNLVHFGKTQATSQYIYKVASVIIITLFVYVSLEVFHVQAEKLMLIIIIFTRLWPKFSTLQSNWEQIAQTLPAFKNLADLQKDCELAKELEVHDNPADGDPVSMEQGIECRGITYRYNGSQSSYALKNINLSIPVNRMTAIVGKSGAGKSTLIDIIIGLIQPDEGEVLVDGRNLAGDDSFSLRRSVSYVSQDPFLFHASIRENLLIAAPEATEAQMWEALQFSASDEFVRNLPQGLDTILGDRGVRLSGGERQRIVLARAVLRKPGILILDEATSALDSENEAKIQGALDRLRGRMTIIVIAHRLSTIRSADQVVVLEKGEVIQRGGYQQLSADMKGTFSKLLHFQSDKVVP</sequence>
<evidence type="ECO:0000256" key="2">
    <source>
        <dbReference type="ARBA" id="ARBA00022692"/>
    </source>
</evidence>
<comment type="subcellular location">
    <subcellularLocation>
        <location evidence="1">Cell membrane</location>
        <topology evidence="1">Multi-pass membrane protein</topology>
    </subcellularLocation>
</comment>
<evidence type="ECO:0000313" key="10">
    <source>
        <dbReference type="EMBL" id="MBP3961794.1"/>
    </source>
</evidence>
<dbReference type="Gene3D" id="3.40.50.300">
    <property type="entry name" value="P-loop containing nucleotide triphosphate hydrolases"/>
    <property type="match status" value="1"/>
</dbReference>
<feature type="transmembrane region" description="Helical" evidence="7">
    <location>
        <begin position="264"/>
        <end position="282"/>
    </location>
</feature>
<proteinExistence type="predicted"/>
<keyword evidence="6 7" id="KW-0472">Membrane</keyword>
<evidence type="ECO:0000256" key="6">
    <source>
        <dbReference type="ARBA" id="ARBA00023136"/>
    </source>
</evidence>
<dbReference type="EMBL" id="JAGKSP010000001">
    <property type="protein sequence ID" value="MBP3961794.1"/>
    <property type="molecule type" value="Genomic_DNA"/>
</dbReference>
<evidence type="ECO:0000256" key="3">
    <source>
        <dbReference type="ARBA" id="ARBA00022741"/>
    </source>
</evidence>
<dbReference type="PANTHER" id="PTHR24221">
    <property type="entry name" value="ATP-BINDING CASSETTE SUB-FAMILY B"/>
    <property type="match status" value="1"/>
</dbReference>
<feature type="transmembrane region" description="Helical" evidence="7">
    <location>
        <begin position="21"/>
        <end position="50"/>
    </location>
</feature>
<feature type="transmembrane region" description="Helical" evidence="7">
    <location>
        <begin position="73"/>
        <end position="93"/>
    </location>
</feature>
<keyword evidence="3" id="KW-0547">Nucleotide-binding</keyword>
<dbReference type="SUPFAM" id="SSF90123">
    <property type="entry name" value="ABC transporter transmembrane region"/>
    <property type="match status" value="1"/>
</dbReference>
<evidence type="ECO:0000259" key="9">
    <source>
        <dbReference type="PROSITE" id="PS50929"/>
    </source>
</evidence>
<dbReference type="InterPro" id="IPR039421">
    <property type="entry name" value="Type_1_exporter"/>
</dbReference>
<evidence type="ECO:0000313" key="12">
    <source>
        <dbReference type="Proteomes" id="UP000673394"/>
    </source>
</evidence>
<dbReference type="PROSITE" id="PS50929">
    <property type="entry name" value="ABC_TM1F"/>
    <property type="match status" value="1"/>
</dbReference>
<name>A0ABS5CC48_9BACL</name>
<dbReference type="SMART" id="SM00382">
    <property type="entry name" value="AAA"/>
    <property type="match status" value="1"/>
</dbReference>
<evidence type="ECO:0000259" key="8">
    <source>
        <dbReference type="PROSITE" id="PS50893"/>
    </source>
</evidence>